<dbReference type="EMBL" id="RBZM01000009">
    <property type="protein sequence ID" value="RKP48850.1"/>
    <property type="molecule type" value="Genomic_DNA"/>
</dbReference>
<dbReference type="Gene3D" id="1.10.10.60">
    <property type="entry name" value="Homeodomain-like"/>
    <property type="match status" value="1"/>
</dbReference>
<dbReference type="InterPro" id="IPR009057">
    <property type="entry name" value="Homeodomain-like_sf"/>
</dbReference>
<dbReference type="Proteomes" id="UP000282076">
    <property type="component" value="Unassembled WGS sequence"/>
</dbReference>
<accession>A0A494XDX7</accession>
<protein>
    <recommendedName>
        <fullName evidence="4">HTH araC/xylS-type domain-containing protein</fullName>
    </recommendedName>
</protein>
<keyword evidence="2" id="KW-0804">Transcription</keyword>
<evidence type="ECO:0000256" key="2">
    <source>
        <dbReference type="ARBA" id="ARBA00023163"/>
    </source>
</evidence>
<gene>
    <name evidence="5" type="ORF">D7Z26_20975</name>
</gene>
<reference evidence="5 6" key="1">
    <citation type="submission" date="2018-10" db="EMBL/GenBank/DDBJ databases">
        <title>Cohnella sp. M2MS4P-1, whole genome shotgun sequence.</title>
        <authorList>
            <person name="Tuo L."/>
        </authorList>
    </citation>
    <scope>NUCLEOTIDE SEQUENCE [LARGE SCALE GENOMIC DNA]</scope>
    <source>
        <strain evidence="5 6">M2MS4P-1</strain>
    </source>
</reference>
<feature type="domain" description="HTH araC/xylS-type" evidence="4">
    <location>
        <begin position="21"/>
        <end position="66"/>
    </location>
</feature>
<evidence type="ECO:0000259" key="4">
    <source>
        <dbReference type="PROSITE" id="PS01124"/>
    </source>
</evidence>
<dbReference type="InterPro" id="IPR018060">
    <property type="entry name" value="HTH_AraC"/>
</dbReference>
<dbReference type="GO" id="GO:0003700">
    <property type="term" value="F:DNA-binding transcription factor activity"/>
    <property type="evidence" value="ECO:0007669"/>
    <property type="project" value="InterPro"/>
</dbReference>
<dbReference type="GO" id="GO:0043565">
    <property type="term" value="F:sequence-specific DNA binding"/>
    <property type="evidence" value="ECO:0007669"/>
    <property type="project" value="InterPro"/>
</dbReference>
<name>A0A494XDX7_9BACL</name>
<sequence length="82" mass="9165">MYGSAGMPRIPSSMQKSPPAHAREMLFTTDLPQERIAEYCVFADIHHFSNAFRSKSRMTLGQYRLSVSSEKNSSLANVGNKV</sequence>
<dbReference type="AlphaFoldDB" id="A0A494XDX7"/>
<evidence type="ECO:0000256" key="3">
    <source>
        <dbReference type="SAM" id="MobiDB-lite"/>
    </source>
</evidence>
<evidence type="ECO:0000313" key="5">
    <source>
        <dbReference type="EMBL" id="RKP48850.1"/>
    </source>
</evidence>
<comment type="caution">
    <text evidence="5">The sequence shown here is derived from an EMBL/GenBank/DDBJ whole genome shotgun (WGS) entry which is preliminary data.</text>
</comment>
<feature type="region of interest" description="Disordered" evidence="3">
    <location>
        <begin position="1"/>
        <end position="21"/>
    </location>
</feature>
<proteinExistence type="predicted"/>
<keyword evidence="1" id="KW-0805">Transcription regulation</keyword>
<organism evidence="5 6">
    <name type="scientific">Cohnella endophytica</name>
    <dbReference type="NCBI Taxonomy" id="2419778"/>
    <lineage>
        <taxon>Bacteria</taxon>
        <taxon>Bacillati</taxon>
        <taxon>Bacillota</taxon>
        <taxon>Bacilli</taxon>
        <taxon>Bacillales</taxon>
        <taxon>Paenibacillaceae</taxon>
        <taxon>Cohnella</taxon>
    </lineage>
</organism>
<dbReference type="SUPFAM" id="SSF46689">
    <property type="entry name" value="Homeodomain-like"/>
    <property type="match status" value="1"/>
</dbReference>
<keyword evidence="6" id="KW-1185">Reference proteome</keyword>
<evidence type="ECO:0000313" key="6">
    <source>
        <dbReference type="Proteomes" id="UP000282076"/>
    </source>
</evidence>
<evidence type="ECO:0000256" key="1">
    <source>
        <dbReference type="ARBA" id="ARBA00023015"/>
    </source>
</evidence>
<dbReference type="PROSITE" id="PS01124">
    <property type="entry name" value="HTH_ARAC_FAMILY_2"/>
    <property type="match status" value="1"/>
</dbReference>